<accession>A0A0W1AZG5</accession>
<comment type="caution">
    <text evidence="1">The sequence shown here is derived from an EMBL/GenBank/DDBJ whole genome shotgun (WGS) entry which is preliminary data.</text>
</comment>
<evidence type="ECO:0000313" key="1">
    <source>
        <dbReference type="EMBL" id="KTD86697.1"/>
    </source>
</evidence>
<evidence type="ECO:0000313" key="2">
    <source>
        <dbReference type="Proteomes" id="UP000054709"/>
    </source>
</evidence>
<proteinExistence type="predicted"/>
<dbReference type="EMBL" id="LCZJ02000019">
    <property type="protein sequence ID" value="KTD86697.1"/>
    <property type="molecule type" value="Genomic_DNA"/>
</dbReference>
<reference evidence="1 2" key="1">
    <citation type="journal article" date="2015" name="Int. Biodeterior. Biodegradation">
        <title>Physiological and genetic screening methods for the isolation of methyl tert-butyl ether-degrading bacteria for bioremediation purposes.</title>
        <authorList>
            <person name="Guisado I.M."/>
            <person name="Purswani J."/>
            <person name="Gonzalez Lopez J."/>
            <person name="Pozo C."/>
        </authorList>
    </citation>
    <scope>NUCLEOTIDE SEQUENCE [LARGE SCALE GENOMIC DNA]</scope>
    <source>
        <strain evidence="1 2">SH7</strain>
    </source>
</reference>
<gene>
    <name evidence="1" type="ORF">UQ64_14700</name>
</gene>
<dbReference type="Proteomes" id="UP000054709">
    <property type="component" value="Unassembled WGS sequence"/>
</dbReference>
<sequence>MRRKLKPCTDKLDFNRHTSLEILVERFKNNEYGIEELQSRLNTAVMPDPPITEISNRLLDLDNDLEIILYTQSDSEQYQLAVNVRIGCLH</sequence>
<dbReference type="AlphaFoldDB" id="A0A0W1AZG5"/>
<organism evidence="1 2">
    <name type="scientific">Paenibacillus etheri</name>
    <dbReference type="NCBI Taxonomy" id="1306852"/>
    <lineage>
        <taxon>Bacteria</taxon>
        <taxon>Bacillati</taxon>
        <taxon>Bacillota</taxon>
        <taxon>Bacilli</taxon>
        <taxon>Bacillales</taxon>
        <taxon>Paenibacillaceae</taxon>
        <taxon>Paenibacillus</taxon>
    </lineage>
</organism>
<protein>
    <submittedName>
        <fullName evidence="1">Uncharacterized protein</fullName>
    </submittedName>
</protein>
<name>A0A0W1AZG5_9BACL</name>
<keyword evidence="2" id="KW-1185">Reference proteome</keyword>